<sequence>MRVVVIGASGNIGTAVLRALAREPVVTSRVGVARRVPRADGSSTVEFPHDETEWVRVDLTDTVDAVTAGLDEALRGADVVVHLAWAIQPSRDRSRLRRVNVDGTRRVVEAVVRNHVPHLVVASSVGAYSRGPADGHPVDEAWPTRGIASEPYSVDKVAVERMLDDLEAARRRPVVTRMRPALVFQRDAATGIVRNFLGGPAALGLRAAAGTPGDVLGGLLRGWRSDDDVTAPDDGARLPLLPFPAGMRLQAVHADDVAEAFRAAIVGRHPGAFNLAADGVLTGQVLADTLAGGRLVEVTPGFARGVVGAAWRARLSAIGAGWFDMGMHGPVLDSTRARTVLRWAPTRTGPEAVREAVDAIVEKVDFPTPPLAR</sequence>
<dbReference type="GO" id="GO:0005737">
    <property type="term" value="C:cytoplasm"/>
    <property type="evidence" value="ECO:0007669"/>
    <property type="project" value="TreeGrafter"/>
</dbReference>
<dbReference type="SUPFAM" id="SSF51735">
    <property type="entry name" value="NAD(P)-binding Rossmann-fold domains"/>
    <property type="match status" value="1"/>
</dbReference>
<dbReference type="InterPro" id="IPR051783">
    <property type="entry name" value="NAD(P)-dependent_oxidoreduct"/>
</dbReference>
<reference evidence="2 3" key="1">
    <citation type="submission" date="2011-05" db="EMBL/GenBank/DDBJ databases">
        <title>Complete sequence of Isoptericola variabilis 225.</title>
        <authorList>
            <consortium name="US DOE Joint Genome Institute"/>
            <person name="Lucas S."/>
            <person name="Han J."/>
            <person name="Lapidus A."/>
            <person name="Cheng J.-F."/>
            <person name="Goodwin L."/>
            <person name="Pitluck S."/>
            <person name="Peters L."/>
            <person name="Mikhailova N."/>
            <person name="Zeytun A."/>
            <person name="Han C."/>
            <person name="Tapia R."/>
            <person name="Land M."/>
            <person name="Hauser L."/>
            <person name="Kyrpides N."/>
            <person name="Ivanova N."/>
            <person name="Pagani I."/>
            <person name="Siebers A."/>
            <person name="Allgaier M."/>
            <person name="Thelen M."/>
            <person name="Hugenholtz P."/>
            <person name="Gladden J."/>
            <person name="Woyke T."/>
        </authorList>
    </citation>
    <scope>NUCLEOTIDE SEQUENCE [LARGE SCALE GENOMIC DNA]</scope>
    <source>
        <strain evidence="3">225</strain>
    </source>
</reference>
<feature type="domain" description="NAD-dependent epimerase/dehydratase" evidence="1">
    <location>
        <begin position="3"/>
        <end position="176"/>
    </location>
</feature>
<gene>
    <name evidence="2" type="ordered locus">Isova_2676</name>
</gene>
<name>F6FU07_ISOV2</name>
<dbReference type="AlphaFoldDB" id="F6FU07"/>
<keyword evidence="3" id="KW-1185">Reference proteome</keyword>
<accession>F6FU07</accession>
<dbReference type="GO" id="GO:0004029">
    <property type="term" value="F:aldehyde dehydrogenase (NAD+) activity"/>
    <property type="evidence" value="ECO:0007669"/>
    <property type="project" value="TreeGrafter"/>
</dbReference>
<evidence type="ECO:0000259" key="1">
    <source>
        <dbReference type="Pfam" id="PF01370"/>
    </source>
</evidence>
<dbReference type="Pfam" id="PF01370">
    <property type="entry name" value="Epimerase"/>
    <property type="match status" value="1"/>
</dbReference>
<dbReference type="InterPro" id="IPR001509">
    <property type="entry name" value="Epimerase_deHydtase"/>
</dbReference>
<dbReference type="KEGG" id="iva:Isova_2676"/>
<organism evidence="3">
    <name type="scientific">Isoptericola variabilis (strain 225)</name>
    <dbReference type="NCBI Taxonomy" id="743718"/>
    <lineage>
        <taxon>Bacteria</taxon>
        <taxon>Bacillati</taxon>
        <taxon>Actinomycetota</taxon>
        <taxon>Actinomycetes</taxon>
        <taxon>Micrococcales</taxon>
        <taxon>Promicromonosporaceae</taxon>
        <taxon>Isoptericola</taxon>
    </lineage>
</organism>
<dbReference type="EMBL" id="CP002810">
    <property type="protein sequence ID" value="AEG45378.1"/>
    <property type="molecule type" value="Genomic_DNA"/>
</dbReference>
<dbReference type="RefSeq" id="WP_013839769.1">
    <property type="nucleotide sequence ID" value="NC_015588.1"/>
</dbReference>
<dbReference type="Gene3D" id="3.40.50.720">
    <property type="entry name" value="NAD(P)-binding Rossmann-like Domain"/>
    <property type="match status" value="1"/>
</dbReference>
<evidence type="ECO:0000313" key="2">
    <source>
        <dbReference type="EMBL" id="AEG45378.1"/>
    </source>
</evidence>
<proteinExistence type="predicted"/>
<protein>
    <submittedName>
        <fullName evidence="2">NAD-dependent epimerase/dehydratase</fullName>
    </submittedName>
</protein>
<dbReference type="InterPro" id="IPR036291">
    <property type="entry name" value="NAD(P)-bd_dom_sf"/>
</dbReference>
<dbReference type="HOGENOM" id="CLU_007383_0_0_11"/>
<dbReference type="Proteomes" id="UP000009236">
    <property type="component" value="Chromosome"/>
</dbReference>
<dbReference type="PANTHER" id="PTHR48079:SF6">
    <property type="entry name" value="NAD(P)-BINDING DOMAIN-CONTAINING PROTEIN-RELATED"/>
    <property type="match status" value="1"/>
</dbReference>
<dbReference type="PANTHER" id="PTHR48079">
    <property type="entry name" value="PROTEIN YEEZ"/>
    <property type="match status" value="1"/>
</dbReference>
<evidence type="ECO:0000313" key="3">
    <source>
        <dbReference type="Proteomes" id="UP000009236"/>
    </source>
</evidence>
<dbReference type="eggNOG" id="COG0451">
    <property type="taxonomic scope" value="Bacteria"/>
</dbReference>
<dbReference type="STRING" id="743718.Isova_2676"/>